<keyword evidence="2" id="KW-1185">Reference proteome</keyword>
<evidence type="ECO:0000313" key="1">
    <source>
        <dbReference type="EMBL" id="SFK89017.1"/>
    </source>
</evidence>
<dbReference type="PANTHER" id="PTHR35610:SF3">
    <property type="entry name" value="PROTEASOME ASSEMBLY CHAPERONE FAMILY PROTEIN"/>
    <property type="match status" value="1"/>
</dbReference>
<dbReference type="EMBL" id="FOTC01000001">
    <property type="protein sequence ID" value="SFK89017.1"/>
    <property type="molecule type" value="Genomic_DNA"/>
</dbReference>
<name>A0A1I4D9F7_9EURY</name>
<proteinExistence type="predicted"/>
<dbReference type="Pfam" id="PF09754">
    <property type="entry name" value="PAC2"/>
    <property type="match status" value="1"/>
</dbReference>
<organism evidence="1 2">
    <name type="scientific">Halogranum rubrum</name>
    <dbReference type="NCBI Taxonomy" id="553466"/>
    <lineage>
        <taxon>Archaea</taxon>
        <taxon>Methanobacteriati</taxon>
        <taxon>Methanobacteriota</taxon>
        <taxon>Stenosarchaea group</taxon>
        <taxon>Halobacteria</taxon>
        <taxon>Halobacteriales</taxon>
        <taxon>Haloferacaceae</taxon>
    </lineage>
</organism>
<dbReference type="RefSeq" id="WP_089868143.1">
    <property type="nucleotide sequence ID" value="NZ_FOTC01000001.1"/>
</dbReference>
<dbReference type="PANTHER" id="PTHR35610">
    <property type="entry name" value="3-ISOPROPYLMALATE DEHYDRATASE-RELATED"/>
    <property type="match status" value="1"/>
</dbReference>
<evidence type="ECO:0000313" key="2">
    <source>
        <dbReference type="Proteomes" id="UP000199607"/>
    </source>
</evidence>
<dbReference type="SUPFAM" id="SSF159659">
    <property type="entry name" value="Cgl1923-like"/>
    <property type="match status" value="1"/>
</dbReference>
<dbReference type="AlphaFoldDB" id="A0A1I4D9F7"/>
<dbReference type="Proteomes" id="UP000199607">
    <property type="component" value="Unassembled WGS sequence"/>
</dbReference>
<dbReference type="InterPro" id="IPR038389">
    <property type="entry name" value="PSMG2_sf"/>
</dbReference>
<dbReference type="Gene3D" id="3.40.50.10900">
    <property type="entry name" value="PAC-like subunit"/>
    <property type="match status" value="1"/>
</dbReference>
<reference evidence="2" key="1">
    <citation type="submission" date="2016-10" db="EMBL/GenBank/DDBJ databases">
        <authorList>
            <person name="Varghese N."/>
            <person name="Submissions S."/>
        </authorList>
    </citation>
    <scope>NUCLEOTIDE SEQUENCE [LARGE SCALE GENOMIC DNA]</scope>
    <source>
        <strain evidence="2">CGMCC 1.7738</strain>
    </source>
</reference>
<gene>
    <name evidence="1" type="ORF">SAMN04487950_1673</name>
</gene>
<dbReference type="InterPro" id="IPR019151">
    <property type="entry name" value="Proteasome_assmbl_chaperone_2"/>
</dbReference>
<dbReference type="STRING" id="553466.SAMN04487950_1673"/>
<evidence type="ECO:0008006" key="3">
    <source>
        <dbReference type="Google" id="ProtNLM"/>
    </source>
</evidence>
<sequence length="243" mass="26165">MASDAPEAAFQIRHNTEPGTSLIAGFASFGLAGVVAADFLVDQLALTEMGHVVASNLPAFTPFENGTPRHHSRLFSRDDLDITVLVNELFIPDWAGNSFAQSILQWGDDHAIEEITVLSGVPLSHVRHDVFSIATSDYQSTRLTGSGVEPMASGSLTGVNAGLMARGIDSPLRTGLLVTPVHSQVPDVAAAIRLVETVEQLYGLDIDSTPLEAFAADVDQYYRDLAARVDAAEEERVDDRMYL</sequence>
<accession>A0A1I4D9F7</accession>
<protein>
    <recommendedName>
        <fullName evidence="3">Proteasome assembly chaperone family protein</fullName>
    </recommendedName>
</protein>